<evidence type="ECO:0000313" key="8">
    <source>
        <dbReference type="EMBL" id="KAF7632056.1"/>
    </source>
</evidence>
<keyword evidence="9" id="KW-1185">Reference proteome</keyword>
<dbReference type="SUPFAM" id="SSF51445">
    <property type="entry name" value="(Trans)glycosidases"/>
    <property type="match status" value="1"/>
</dbReference>
<evidence type="ECO:0000256" key="1">
    <source>
        <dbReference type="ARBA" id="ARBA00005641"/>
    </source>
</evidence>
<comment type="caution">
    <text evidence="8">The sequence shown here is derived from an EMBL/GenBank/DDBJ whole genome shotgun (WGS) entry which is preliminary data.</text>
</comment>
<comment type="similarity">
    <text evidence="1 4">Belongs to the glycosyl hydrolase 5 (cellulase A) family.</text>
</comment>
<dbReference type="InterPro" id="IPR001547">
    <property type="entry name" value="Glyco_hydro_5"/>
</dbReference>
<name>A0A8S9ZFI8_9BILA</name>
<feature type="signal peptide" evidence="6">
    <location>
        <begin position="1"/>
        <end position="21"/>
    </location>
</feature>
<organism evidence="8 9">
    <name type="scientific">Meloidogyne graminicola</name>
    <dbReference type="NCBI Taxonomy" id="189291"/>
    <lineage>
        <taxon>Eukaryota</taxon>
        <taxon>Metazoa</taxon>
        <taxon>Ecdysozoa</taxon>
        <taxon>Nematoda</taxon>
        <taxon>Chromadorea</taxon>
        <taxon>Rhabditida</taxon>
        <taxon>Tylenchina</taxon>
        <taxon>Tylenchomorpha</taxon>
        <taxon>Tylenchoidea</taxon>
        <taxon>Meloidogynidae</taxon>
        <taxon>Meloidogyninae</taxon>
        <taxon>Meloidogyne</taxon>
    </lineage>
</organism>
<gene>
    <name evidence="8" type="ORF">Mgra_00008505</name>
</gene>
<dbReference type="GO" id="GO:0000272">
    <property type="term" value="P:polysaccharide catabolic process"/>
    <property type="evidence" value="ECO:0007669"/>
    <property type="project" value="InterPro"/>
</dbReference>
<dbReference type="PROSITE" id="PS00659">
    <property type="entry name" value="GLYCOSYL_HYDROL_F5"/>
    <property type="match status" value="1"/>
</dbReference>
<dbReference type="Proteomes" id="UP000605970">
    <property type="component" value="Unassembled WGS sequence"/>
</dbReference>
<feature type="region of interest" description="Disordered" evidence="5">
    <location>
        <begin position="322"/>
        <end position="376"/>
    </location>
</feature>
<dbReference type="GO" id="GO:0004553">
    <property type="term" value="F:hydrolase activity, hydrolyzing O-glycosyl compounds"/>
    <property type="evidence" value="ECO:0007669"/>
    <property type="project" value="InterPro"/>
</dbReference>
<accession>A0A8S9ZFI8</accession>
<dbReference type="InterPro" id="IPR018087">
    <property type="entry name" value="Glyco_hydro_5_CS"/>
</dbReference>
<evidence type="ECO:0000256" key="6">
    <source>
        <dbReference type="SAM" id="SignalP"/>
    </source>
</evidence>
<dbReference type="InterPro" id="IPR017853">
    <property type="entry name" value="GH"/>
</dbReference>
<feature type="compositionally biased region" description="Low complexity" evidence="5">
    <location>
        <begin position="327"/>
        <end position="366"/>
    </location>
</feature>
<protein>
    <submittedName>
        <fullName evidence="8">Beta-1,4-endoglucanase</fullName>
    </submittedName>
</protein>
<proteinExistence type="inferred from homology"/>
<sequence>MFKLTIILLIIFPLFFSFCEASPPYGQLSVKDSQLLGSNSQPAQLVGMSLFWSNCAEGQVFYNYDTLKSLKCNWNANVVRAAMGVDSKGCQRPGYLEAPTIERDKVEAVVKAAIQLDMYVIIDFHTEEAPNYLDKAIEFFTYFAKNYGSKYPNILYETFNEPLQVDWSGVKAYHEKVVAAIRQYDKNNIIILGTTTWSQDVDIATNNPVAGSNLCYTLHFYAATHKQNIRDKAQTAINNKKCVFVTEYGTVDASGGGNVDEASTKEWWSFLDKNKISYLDWSISNKPEGASALTQGTGASQIGDDSHLTNSGRLVKTKLKSMNTGVNCNGGSSNGGSSDSNNNQNNNSQNNRNQNNNNSKNNQKNNKNTKKGDKLPISVKLNVQAKWGNGANYQLVFTNTGNAAICFLKFQITPTSQVCFLNIYFINF</sequence>
<dbReference type="EMBL" id="JABEBT010000113">
    <property type="protein sequence ID" value="KAF7632056.1"/>
    <property type="molecule type" value="Genomic_DNA"/>
</dbReference>
<evidence type="ECO:0000256" key="2">
    <source>
        <dbReference type="ARBA" id="ARBA00022801"/>
    </source>
</evidence>
<dbReference type="PANTHER" id="PTHR34142:SF1">
    <property type="entry name" value="GLYCOSIDE HYDROLASE FAMILY 5 DOMAIN-CONTAINING PROTEIN"/>
    <property type="match status" value="1"/>
</dbReference>
<evidence type="ECO:0000313" key="9">
    <source>
        <dbReference type="Proteomes" id="UP000605970"/>
    </source>
</evidence>
<feature type="domain" description="Glycoside hydrolase family 5" evidence="7">
    <location>
        <begin position="38"/>
        <end position="286"/>
    </location>
</feature>
<dbReference type="OrthoDB" id="17181at2759"/>
<evidence type="ECO:0000256" key="5">
    <source>
        <dbReference type="SAM" id="MobiDB-lite"/>
    </source>
</evidence>
<evidence type="ECO:0000256" key="3">
    <source>
        <dbReference type="ARBA" id="ARBA00023295"/>
    </source>
</evidence>
<dbReference type="Gene3D" id="3.20.20.80">
    <property type="entry name" value="Glycosidases"/>
    <property type="match status" value="1"/>
</dbReference>
<dbReference type="PANTHER" id="PTHR34142">
    <property type="entry name" value="ENDO-BETA-1,4-GLUCANASE A"/>
    <property type="match status" value="1"/>
</dbReference>
<evidence type="ECO:0000259" key="7">
    <source>
        <dbReference type="Pfam" id="PF00150"/>
    </source>
</evidence>
<keyword evidence="3 4" id="KW-0326">Glycosidase</keyword>
<reference evidence="8" key="1">
    <citation type="journal article" date="2020" name="Ecol. Evol.">
        <title>Genome structure and content of the rice root-knot nematode (Meloidogyne graminicola).</title>
        <authorList>
            <person name="Phan N.T."/>
            <person name="Danchin E.G.J."/>
            <person name="Klopp C."/>
            <person name="Perfus-Barbeoch L."/>
            <person name="Kozlowski D.K."/>
            <person name="Koutsovoulos G.D."/>
            <person name="Lopez-Roques C."/>
            <person name="Bouchez O."/>
            <person name="Zahm M."/>
            <person name="Besnard G."/>
            <person name="Bellafiore S."/>
        </authorList>
    </citation>
    <scope>NUCLEOTIDE SEQUENCE</scope>
    <source>
        <strain evidence="8">VN-18</strain>
    </source>
</reference>
<keyword evidence="2 4" id="KW-0378">Hydrolase</keyword>
<dbReference type="Pfam" id="PF00150">
    <property type="entry name" value="Cellulase"/>
    <property type="match status" value="1"/>
</dbReference>
<feature type="region of interest" description="Disordered" evidence="5">
    <location>
        <begin position="290"/>
        <end position="309"/>
    </location>
</feature>
<feature type="chain" id="PRO_5035908580" evidence="6">
    <location>
        <begin position="22"/>
        <end position="428"/>
    </location>
</feature>
<dbReference type="AlphaFoldDB" id="A0A8S9ZFI8"/>
<keyword evidence="6" id="KW-0732">Signal</keyword>
<evidence type="ECO:0000256" key="4">
    <source>
        <dbReference type="RuleBase" id="RU361153"/>
    </source>
</evidence>